<dbReference type="EMBL" id="JBBUTF010000012">
    <property type="protein sequence ID" value="MEK8027149.1"/>
    <property type="molecule type" value="Genomic_DNA"/>
</dbReference>
<name>A0ABU9BDE1_9BURK</name>
<reference evidence="1 2" key="1">
    <citation type="submission" date="2024-04" db="EMBL/GenBank/DDBJ databases">
        <title>Novel species of the genus Ideonella isolated from streams.</title>
        <authorList>
            <person name="Lu H."/>
        </authorList>
    </citation>
    <scope>NUCLEOTIDE SEQUENCE [LARGE SCALE GENOMIC DNA]</scope>
    <source>
        <strain evidence="1 2">BYS139W</strain>
    </source>
</reference>
<accession>A0ABU9BDE1</accession>
<comment type="caution">
    <text evidence="1">The sequence shown here is derived from an EMBL/GenBank/DDBJ whole genome shotgun (WGS) entry which is preliminary data.</text>
</comment>
<dbReference type="SUPFAM" id="SSF103196">
    <property type="entry name" value="Roadblock/LC7 domain"/>
    <property type="match status" value="1"/>
</dbReference>
<protein>
    <submittedName>
        <fullName evidence="1">Uncharacterized protein</fullName>
    </submittedName>
</protein>
<organism evidence="1 2">
    <name type="scientific">Pseudaquabacterium rugosum</name>
    <dbReference type="NCBI Taxonomy" id="2984194"/>
    <lineage>
        <taxon>Bacteria</taxon>
        <taxon>Pseudomonadati</taxon>
        <taxon>Pseudomonadota</taxon>
        <taxon>Betaproteobacteria</taxon>
        <taxon>Burkholderiales</taxon>
        <taxon>Sphaerotilaceae</taxon>
        <taxon>Pseudaquabacterium</taxon>
    </lineage>
</organism>
<dbReference type="Proteomes" id="UP001368500">
    <property type="component" value="Unassembled WGS sequence"/>
</dbReference>
<keyword evidence="2" id="KW-1185">Reference proteome</keyword>
<proteinExistence type="predicted"/>
<evidence type="ECO:0000313" key="1">
    <source>
        <dbReference type="EMBL" id="MEK8027149.1"/>
    </source>
</evidence>
<sequence length="215" mass="23520">MSTYVLNRELYLHPTPGGAYYAVSRTQDETPRRMLQALLREPESPRLSTELLGRWTGMAEQDAMRLLMHMQAGGLIEGLDAPLQAPSDSLETMLPELLAQLSDTGKAVLAEARGLHIGSAGFNHESTEEFAALAADLMAVHERHERLLHRNARARGDGWGLVNASGYAEIGFWPLHVGSQRFLLVIGGQPQFNQAAYTTLVWTLAVRYGGVSAGP</sequence>
<dbReference type="RefSeq" id="WP_341374923.1">
    <property type="nucleotide sequence ID" value="NZ_JBBUTF010000012.1"/>
</dbReference>
<gene>
    <name evidence="1" type="ORF">AACH11_14365</name>
</gene>
<evidence type="ECO:0000313" key="2">
    <source>
        <dbReference type="Proteomes" id="UP001368500"/>
    </source>
</evidence>